<keyword evidence="1" id="KW-1133">Transmembrane helix</keyword>
<dbReference type="BioCyc" id="CSTA292563:G1353-2105-MONOMER"/>
<reference evidence="3" key="1">
    <citation type="journal article" date="2013" name="Proc. Natl. Acad. Sci. U.S.A.">
        <title>Improving the coverage of the cyanobacterial phylum using diversity-driven genome sequencing.</title>
        <authorList>
            <person name="Shih P.M."/>
            <person name="Wu D."/>
            <person name="Latifi A."/>
            <person name="Axen S.D."/>
            <person name="Fewer D.P."/>
            <person name="Talla E."/>
            <person name="Calteau A."/>
            <person name="Cai F."/>
            <person name="Tandeau de Marsac N."/>
            <person name="Rippka R."/>
            <person name="Herdman M."/>
            <person name="Sivonen K."/>
            <person name="Coursin T."/>
            <person name="Laurent T."/>
            <person name="Goodwin L."/>
            <person name="Nolan M."/>
            <person name="Davenport K.W."/>
            <person name="Han C.S."/>
            <person name="Rubin E.M."/>
            <person name="Eisen J.A."/>
            <person name="Woyke T."/>
            <person name="Gugger M."/>
            <person name="Kerfeld C.A."/>
        </authorList>
    </citation>
    <scope>NUCLEOTIDE SEQUENCE [LARGE SCALE GENOMIC DNA]</scope>
    <source>
        <strain evidence="3">ATCC 29140 / PCC 7202</strain>
    </source>
</reference>
<dbReference type="HOGENOM" id="CLU_088265_0_0_3"/>
<evidence type="ECO:0000313" key="2">
    <source>
        <dbReference type="EMBL" id="AFZ48051.1"/>
    </source>
</evidence>
<gene>
    <name evidence="2" type="ordered locus">Cyast_2101</name>
</gene>
<dbReference type="EMBL" id="CP003940">
    <property type="protein sequence ID" value="AFZ48051.1"/>
    <property type="molecule type" value="Genomic_DNA"/>
</dbReference>
<dbReference type="InterPro" id="IPR021499">
    <property type="entry name" value="DUF3153"/>
</dbReference>
<dbReference type="KEGG" id="csn:Cyast_2101"/>
<accession>K9YM84</accession>
<keyword evidence="3" id="KW-1185">Reference proteome</keyword>
<protein>
    <recommendedName>
        <fullName evidence="4">DUF3153 domain-containing protein</fullName>
    </recommendedName>
</protein>
<dbReference type="eggNOG" id="ENOG502ZBK0">
    <property type="taxonomic scope" value="Bacteria"/>
</dbReference>
<dbReference type="AlphaFoldDB" id="K9YM84"/>
<feature type="transmembrane region" description="Helical" evidence="1">
    <location>
        <begin position="215"/>
        <end position="240"/>
    </location>
</feature>
<name>K9YM84_CYASC</name>
<dbReference type="PROSITE" id="PS51257">
    <property type="entry name" value="PROKAR_LIPOPROTEIN"/>
    <property type="match status" value="1"/>
</dbReference>
<dbReference type="STRING" id="292563.Cyast_2101"/>
<organism evidence="2 3">
    <name type="scientific">Cyanobacterium stanieri (strain ATCC 29140 / PCC 7202)</name>
    <dbReference type="NCBI Taxonomy" id="292563"/>
    <lineage>
        <taxon>Bacteria</taxon>
        <taxon>Bacillati</taxon>
        <taxon>Cyanobacteriota</taxon>
        <taxon>Cyanophyceae</taxon>
        <taxon>Oscillatoriophycideae</taxon>
        <taxon>Chroococcales</taxon>
        <taxon>Geminocystaceae</taxon>
        <taxon>Cyanobacterium</taxon>
    </lineage>
</organism>
<sequence length="253" mass="27932">MIKAILQRLILFVVLIVFLTGCVRYDVGVNFSQANKGTIIQHIKLGEQLTSFSEAEGNAWLNGIQKQALKLHGKVKRLSAEELVVTIPFNNGQDLVNKFNQFFLSGVDSKVNRDLTQNQGDSLLDLEASMDIKQSNGIFIERNVLHFSADLTPLGVVSDEGNIIISSGDLINLQLSFNFPWGAKLITNDFPTWTRGDDNQYNVSLKAGQVNDVTAIFWVPNYIGLGAGAIALFTLLGFILKYPKSLKSLKKVS</sequence>
<evidence type="ECO:0000256" key="1">
    <source>
        <dbReference type="SAM" id="Phobius"/>
    </source>
</evidence>
<keyword evidence="1" id="KW-0812">Transmembrane</keyword>
<evidence type="ECO:0008006" key="4">
    <source>
        <dbReference type="Google" id="ProtNLM"/>
    </source>
</evidence>
<evidence type="ECO:0000313" key="3">
    <source>
        <dbReference type="Proteomes" id="UP000010483"/>
    </source>
</evidence>
<dbReference type="PATRIC" id="fig|292563.3.peg.2194"/>
<dbReference type="Pfam" id="PF11353">
    <property type="entry name" value="DUF3153"/>
    <property type="match status" value="1"/>
</dbReference>
<keyword evidence="1" id="KW-0472">Membrane</keyword>
<proteinExistence type="predicted"/>
<dbReference type="Proteomes" id="UP000010483">
    <property type="component" value="Chromosome"/>
</dbReference>